<protein>
    <submittedName>
        <fullName evidence="1">Uncharacterized protein</fullName>
    </submittedName>
</protein>
<reference evidence="1 2" key="1">
    <citation type="submission" date="2020-04" db="EMBL/GenBank/DDBJ databases">
        <title>Flammeovirga sp. SR4, a novel species isolated from seawater.</title>
        <authorList>
            <person name="Wang X."/>
        </authorList>
    </citation>
    <scope>NUCLEOTIDE SEQUENCE [LARGE SCALE GENOMIC DNA]</scope>
    <source>
        <strain evidence="1 2">SR4</strain>
    </source>
</reference>
<accession>A0A7X8SP24</accession>
<organism evidence="1 2">
    <name type="scientific">Flammeovirga agarivorans</name>
    <dbReference type="NCBI Taxonomy" id="2726742"/>
    <lineage>
        <taxon>Bacteria</taxon>
        <taxon>Pseudomonadati</taxon>
        <taxon>Bacteroidota</taxon>
        <taxon>Cytophagia</taxon>
        <taxon>Cytophagales</taxon>
        <taxon>Flammeovirgaceae</taxon>
        <taxon>Flammeovirga</taxon>
    </lineage>
</organism>
<proteinExistence type="predicted"/>
<gene>
    <name evidence="1" type="ORF">HGP29_21035</name>
</gene>
<keyword evidence="2" id="KW-1185">Reference proteome</keyword>
<dbReference type="EMBL" id="JABAIL010000007">
    <property type="protein sequence ID" value="NLR93698.1"/>
    <property type="molecule type" value="Genomic_DNA"/>
</dbReference>
<dbReference type="Proteomes" id="UP000585050">
    <property type="component" value="Unassembled WGS sequence"/>
</dbReference>
<evidence type="ECO:0000313" key="1">
    <source>
        <dbReference type="EMBL" id="NLR93698.1"/>
    </source>
</evidence>
<evidence type="ECO:0000313" key="2">
    <source>
        <dbReference type="Proteomes" id="UP000585050"/>
    </source>
</evidence>
<dbReference type="AlphaFoldDB" id="A0A7X8SP24"/>
<dbReference type="RefSeq" id="WP_168884406.1">
    <property type="nucleotide sequence ID" value="NZ_JABAIL010000007.1"/>
</dbReference>
<name>A0A7X8SP24_9BACT</name>
<sequence length="164" mass="19301">MIRSSISLSKTNEEDQTIYEDDYFVSSLIEKKWLHKLIGTWGKKKYIFKFTVRLHTTINILTDEYKKVGSIRVNLLGNKAVIKIHDKTYYWYSKNLINKQWLIKNQEEENIINSDGQFFTNNLPINHRGILNLSGHAIQHFDNHYIYGFVASAFILLGTLQQLF</sequence>
<comment type="caution">
    <text evidence="1">The sequence shown here is derived from an EMBL/GenBank/DDBJ whole genome shotgun (WGS) entry which is preliminary data.</text>
</comment>